<dbReference type="PRINTS" id="PR00081">
    <property type="entry name" value="GDHRDH"/>
</dbReference>
<evidence type="ECO:0000256" key="2">
    <source>
        <dbReference type="ARBA" id="ARBA00022490"/>
    </source>
</evidence>
<accession>A0A3S0HXQ4</accession>
<evidence type="ECO:0000313" key="7">
    <source>
        <dbReference type="Proteomes" id="UP000277007"/>
    </source>
</evidence>
<dbReference type="InterPro" id="IPR036291">
    <property type="entry name" value="NAD(P)-bd_dom_sf"/>
</dbReference>
<dbReference type="RefSeq" id="WP_126619539.1">
    <property type="nucleotide sequence ID" value="NZ_JBHUCY010000060.1"/>
</dbReference>
<feature type="domain" description="Ketoreductase" evidence="5">
    <location>
        <begin position="2"/>
        <end position="183"/>
    </location>
</feature>
<dbReference type="GO" id="GO:0005737">
    <property type="term" value="C:cytoplasm"/>
    <property type="evidence" value="ECO:0007669"/>
    <property type="project" value="UniProtKB-SubCell"/>
</dbReference>
<reference evidence="6 7" key="1">
    <citation type="submission" date="2018-12" db="EMBL/GenBank/DDBJ databases">
        <authorList>
            <person name="Yang Y."/>
        </authorList>
    </citation>
    <scope>NUCLEOTIDE SEQUENCE [LARGE SCALE GENOMIC DNA]</scope>
    <source>
        <strain evidence="6 7">L-25-5w-1</strain>
    </source>
</reference>
<evidence type="ECO:0000256" key="3">
    <source>
        <dbReference type="ARBA" id="ARBA00022857"/>
    </source>
</evidence>
<keyword evidence="4" id="KW-0560">Oxidoreductase</keyword>
<dbReference type="PANTHER" id="PTHR44085:SF2">
    <property type="entry name" value="SEPIAPTERIN REDUCTASE"/>
    <property type="match status" value="1"/>
</dbReference>
<keyword evidence="2" id="KW-0963">Cytoplasm</keyword>
<evidence type="ECO:0000256" key="1">
    <source>
        <dbReference type="ARBA" id="ARBA00004496"/>
    </source>
</evidence>
<dbReference type="PANTHER" id="PTHR44085">
    <property type="entry name" value="SEPIAPTERIN REDUCTASE"/>
    <property type="match status" value="1"/>
</dbReference>
<dbReference type="GO" id="GO:0006729">
    <property type="term" value="P:tetrahydrobiopterin biosynthetic process"/>
    <property type="evidence" value="ECO:0007669"/>
    <property type="project" value="TreeGrafter"/>
</dbReference>
<evidence type="ECO:0000313" key="6">
    <source>
        <dbReference type="EMBL" id="RTR15952.1"/>
    </source>
</evidence>
<dbReference type="OrthoDB" id="9810734at2"/>
<organism evidence="6 7">
    <name type="scientific">Azospirillum griseum</name>
    <dbReference type="NCBI Taxonomy" id="2496639"/>
    <lineage>
        <taxon>Bacteria</taxon>
        <taxon>Pseudomonadati</taxon>
        <taxon>Pseudomonadota</taxon>
        <taxon>Alphaproteobacteria</taxon>
        <taxon>Rhodospirillales</taxon>
        <taxon>Azospirillaceae</taxon>
        <taxon>Azospirillum</taxon>
    </lineage>
</organism>
<proteinExistence type="predicted"/>
<evidence type="ECO:0000259" key="5">
    <source>
        <dbReference type="SMART" id="SM00822"/>
    </source>
</evidence>
<dbReference type="AlphaFoldDB" id="A0A3S0HXQ4"/>
<dbReference type="InterPro" id="IPR002347">
    <property type="entry name" value="SDR_fam"/>
</dbReference>
<dbReference type="Gene3D" id="3.40.50.720">
    <property type="entry name" value="NAD(P)-binding Rossmann-like Domain"/>
    <property type="match status" value="1"/>
</dbReference>
<name>A0A3S0HXQ4_9PROT</name>
<sequence>MKAIVTGHSRGLGAALAVALVARGASVLGLARAENAALAERIEQVAIDLADPTAVAALSAPGGAVSRFLASSGAGPVLLLNNAGIVEPIGPAGTLDPQAIARAIAVNVTAPLLLADAFIAATADQPDRRVLHVSSGAGRSAYPGWSVYCATKAALDHHARSAAADARPGLRIASVAPGVVDTDMQATLRATPEDRFVLRSRFVSLKDGNALTTPDACAAAMLDHLLGDAFGRNPVADIRDLA</sequence>
<evidence type="ECO:0000256" key="4">
    <source>
        <dbReference type="ARBA" id="ARBA00023002"/>
    </source>
</evidence>
<dbReference type="InterPro" id="IPR051721">
    <property type="entry name" value="Biopterin_syn/organic_redct"/>
</dbReference>
<dbReference type="Pfam" id="PF00106">
    <property type="entry name" value="adh_short"/>
    <property type="match status" value="1"/>
</dbReference>
<dbReference type="SMART" id="SM00822">
    <property type="entry name" value="PKS_KR"/>
    <property type="match status" value="1"/>
</dbReference>
<dbReference type="GO" id="GO:0004757">
    <property type="term" value="F:sepiapterin reductase (NADP+) activity"/>
    <property type="evidence" value="ECO:0007669"/>
    <property type="project" value="TreeGrafter"/>
</dbReference>
<comment type="subcellular location">
    <subcellularLocation>
        <location evidence="1">Cytoplasm</location>
    </subcellularLocation>
</comment>
<dbReference type="NCBIfam" id="NF005436">
    <property type="entry name" value="PRK07023.1"/>
    <property type="match status" value="1"/>
</dbReference>
<protein>
    <submittedName>
        <fullName evidence="6">SDR family oxidoreductase</fullName>
    </submittedName>
</protein>
<dbReference type="SUPFAM" id="SSF51735">
    <property type="entry name" value="NAD(P)-binding Rossmann-fold domains"/>
    <property type="match status" value="1"/>
</dbReference>
<gene>
    <name evidence="6" type="ORF">EJ903_22080</name>
</gene>
<dbReference type="EMBL" id="RXMA01000029">
    <property type="protein sequence ID" value="RTR15952.1"/>
    <property type="molecule type" value="Genomic_DNA"/>
</dbReference>
<dbReference type="InterPro" id="IPR057326">
    <property type="entry name" value="KR_dom"/>
</dbReference>
<dbReference type="Proteomes" id="UP000277007">
    <property type="component" value="Unassembled WGS sequence"/>
</dbReference>
<comment type="caution">
    <text evidence="6">The sequence shown here is derived from an EMBL/GenBank/DDBJ whole genome shotgun (WGS) entry which is preliminary data.</text>
</comment>
<keyword evidence="7" id="KW-1185">Reference proteome</keyword>
<keyword evidence="3" id="KW-0521">NADP</keyword>